<dbReference type="InterPro" id="IPR027443">
    <property type="entry name" value="IPNS-like_sf"/>
</dbReference>
<comment type="similarity">
    <text evidence="2 7">Belongs to the iron/ascorbate-dependent oxidoreductase family.</text>
</comment>
<dbReference type="PRINTS" id="PR00682">
    <property type="entry name" value="IPNSYNTHASE"/>
</dbReference>
<dbReference type="SUPFAM" id="SSF51197">
    <property type="entry name" value="Clavaminate synthase-like"/>
    <property type="match status" value="1"/>
</dbReference>
<dbReference type="GO" id="GO:0017000">
    <property type="term" value="P:antibiotic biosynthetic process"/>
    <property type="evidence" value="ECO:0007669"/>
    <property type="project" value="UniProtKB-KW"/>
</dbReference>
<dbReference type="InterPro" id="IPR044861">
    <property type="entry name" value="IPNS-like_FE2OG_OXY"/>
</dbReference>
<dbReference type="PANTHER" id="PTHR10209">
    <property type="entry name" value="OXIDOREDUCTASE, 2OG-FE II OXYGENASE FAMILY PROTEIN"/>
    <property type="match status" value="1"/>
</dbReference>
<evidence type="ECO:0000256" key="1">
    <source>
        <dbReference type="ARBA" id="ARBA00004792"/>
    </source>
</evidence>
<protein>
    <submittedName>
        <fullName evidence="9">Oxidoreductase</fullName>
    </submittedName>
</protein>
<dbReference type="AlphaFoldDB" id="F5XTD7"/>
<dbReference type="InterPro" id="IPR005123">
    <property type="entry name" value="Oxoglu/Fe-dep_dioxygenase_dom"/>
</dbReference>
<dbReference type="STRING" id="1032480.MLP_19950"/>
<dbReference type="Proteomes" id="UP000007947">
    <property type="component" value="Chromosome"/>
</dbReference>
<dbReference type="Pfam" id="PF14226">
    <property type="entry name" value="DIOX_N"/>
    <property type="match status" value="1"/>
</dbReference>
<dbReference type="PROSITE" id="PS51471">
    <property type="entry name" value="FE2OG_OXY"/>
    <property type="match status" value="1"/>
</dbReference>
<evidence type="ECO:0000256" key="2">
    <source>
        <dbReference type="ARBA" id="ARBA00008056"/>
    </source>
</evidence>
<keyword evidence="3 7" id="KW-0479">Metal-binding</keyword>
<feature type="domain" description="Fe2OG dioxygenase" evidence="8">
    <location>
        <begin position="180"/>
        <end position="283"/>
    </location>
</feature>
<evidence type="ECO:0000256" key="7">
    <source>
        <dbReference type="RuleBase" id="RU003682"/>
    </source>
</evidence>
<keyword evidence="5 7" id="KW-0408">Iron</keyword>
<dbReference type="eggNOG" id="COG3491">
    <property type="taxonomic scope" value="Bacteria"/>
</dbReference>
<dbReference type="InterPro" id="IPR026992">
    <property type="entry name" value="DIOX_N"/>
</dbReference>
<evidence type="ECO:0000313" key="9">
    <source>
        <dbReference type="EMBL" id="BAK35009.1"/>
    </source>
</evidence>
<keyword evidence="4 7" id="KW-0560">Oxidoreductase</keyword>
<organism evidence="9 10">
    <name type="scientific">Microlunatus phosphovorus (strain ATCC 700054 / DSM 10555 / JCM 9379 / NBRC 101784 / NCIMB 13414 / VKM Ac-1990 / NM-1)</name>
    <dbReference type="NCBI Taxonomy" id="1032480"/>
    <lineage>
        <taxon>Bacteria</taxon>
        <taxon>Bacillati</taxon>
        <taxon>Actinomycetota</taxon>
        <taxon>Actinomycetes</taxon>
        <taxon>Propionibacteriales</taxon>
        <taxon>Propionibacteriaceae</taxon>
        <taxon>Microlunatus</taxon>
    </lineage>
</organism>
<dbReference type="GO" id="GO:0046872">
    <property type="term" value="F:metal ion binding"/>
    <property type="evidence" value="ECO:0007669"/>
    <property type="project" value="UniProtKB-KW"/>
</dbReference>
<name>F5XTD7_MICPN</name>
<evidence type="ECO:0000256" key="6">
    <source>
        <dbReference type="ARBA" id="ARBA00023194"/>
    </source>
</evidence>
<keyword evidence="6" id="KW-0045">Antibiotic biosynthesis</keyword>
<dbReference type="Pfam" id="PF03171">
    <property type="entry name" value="2OG-FeII_Oxy"/>
    <property type="match status" value="1"/>
</dbReference>
<keyword evidence="10" id="KW-1185">Reference proteome</keyword>
<evidence type="ECO:0000256" key="3">
    <source>
        <dbReference type="ARBA" id="ARBA00022723"/>
    </source>
</evidence>
<evidence type="ECO:0000256" key="5">
    <source>
        <dbReference type="ARBA" id="ARBA00023004"/>
    </source>
</evidence>
<evidence type="ECO:0000259" key="8">
    <source>
        <dbReference type="PROSITE" id="PS51471"/>
    </source>
</evidence>
<dbReference type="HOGENOM" id="CLU_010119_6_1_11"/>
<dbReference type="RefSeq" id="WP_013862881.1">
    <property type="nucleotide sequence ID" value="NC_015635.1"/>
</dbReference>
<evidence type="ECO:0000256" key="4">
    <source>
        <dbReference type="ARBA" id="ARBA00023002"/>
    </source>
</evidence>
<dbReference type="PANTHER" id="PTHR10209:SF881">
    <property type="entry name" value="FI07970P-RELATED"/>
    <property type="match status" value="1"/>
</dbReference>
<reference evidence="9 10" key="1">
    <citation type="submission" date="2011-05" db="EMBL/GenBank/DDBJ databases">
        <title>Whole genome sequence of Microlunatus phosphovorus NM-1.</title>
        <authorList>
            <person name="Hosoyama A."/>
            <person name="Sasaki K."/>
            <person name="Harada T."/>
            <person name="Igarashi R."/>
            <person name="Kawakoshi A."/>
            <person name="Sasagawa M."/>
            <person name="Fukada J."/>
            <person name="Nakamura S."/>
            <person name="Katano Y."/>
            <person name="Hanada S."/>
            <person name="Kamagata Y."/>
            <person name="Nakamura N."/>
            <person name="Yamazaki S."/>
            <person name="Fujita N."/>
        </authorList>
    </citation>
    <scope>NUCLEOTIDE SEQUENCE [LARGE SCALE GENOMIC DNA]</scope>
    <source>
        <strain evidence="10">ATCC 700054 / DSM 10555 / JCM 9379 / NBRC 101784 / NCIMB 13414 / VKM Ac-1990 / NM-1</strain>
    </source>
</reference>
<dbReference type="OrthoDB" id="21825at2"/>
<comment type="pathway">
    <text evidence="1">Antibiotic biosynthesis.</text>
</comment>
<dbReference type="KEGG" id="mph:MLP_19950"/>
<evidence type="ECO:0000313" key="10">
    <source>
        <dbReference type="Proteomes" id="UP000007947"/>
    </source>
</evidence>
<proteinExistence type="inferred from homology"/>
<accession>F5XTD7</accession>
<sequence>MSSSTPDIRLASKQTAFSEIPIVDVSTLVDGSDPEGVAKKIGEICEQVGFFYVKNHGVAEDLIKRMYTISERFFDLPFAAKDRLSVANSGPTLRGYIPTYGENVDPEHTRDFKECFDFGADEEAVSPFFGPNQMPAELPEFEAICAAYHSAMMTLARKLISAIALSLDLPADYFEKMQRKPITIQRLLHYPPQQGEVTQEEIGIGAHTDYGFLTILSQDSVGGLQVRNRDGDWVSAPPVDGTFIINIGDLVQTLTNDRYSSTVHRVVNTTGRERYSIPFFMDLDFDAVVEPLPSCVSSENPAKYTSYKCGEHKYTRFAKSYAHLRETVGA</sequence>
<dbReference type="EMBL" id="AP012204">
    <property type="protein sequence ID" value="BAK35009.1"/>
    <property type="molecule type" value="Genomic_DNA"/>
</dbReference>
<gene>
    <name evidence="9" type="ordered locus">MLP_19950</name>
</gene>
<dbReference type="GO" id="GO:0016491">
    <property type="term" value="F:oxidoreductase activity"/>
    <property type="evidence" value="ECO:0007669"/>
    <property type="project" value="UniProtKB-KW"/>
</dbReference>
<dbReference type="Gene3D" id="2.60.120.330">
    <property type="entry name" value="B-lactam Antibiotic, Isopenicillin N Synthase, Chain"/>
    <property type="match status" value="1"/>
</dbReference>